<dbReference type="Gene3D" id="3.40.50.150">
    <property type="entry name" value="Vaccinia Virus protein VP39"/>
    <property type="match status" value="1"/>
</dbReference>
<evidence type="ECO:0008006" key="2">
    <source>
        <dbReference type="Google" id="ProtNLM"/>
    </source>
</evidence>
<gene>
    <name evidence="1" type="ORF">METZ01_LOCUS384107</name>
</gene>
<protein>
    <recommendedName>
        <fullName evidence="2">SAM-dependent methyltransferase TRM5/TYW2-type domain-containing protein</fullName>
    </recommendedName>
</protein>
<dbReference type="EMBL" id="UINC01142735">
    <property type="protein sequence ID" value="SVD31253.1"/>
    <property type="molecule type" value="Genomic_DNA"/>
</dbReference>
<dbReference type="SUPFAM" id="SSF53335">
    <property type="entry name" value="S-adenosyl-L-methionine-dependent methyltransferases"/>
    <property type="match status" value="1"/>
</dbReference>
<dbReference type="AlphaFoldDB" id="A0A382UAH4"/>
<sequence>MGSYYNSSTVKKWSDVLMTPRQLLKFVLRVTGRVSLLRSLVITLLRATIRMVPAGRIRDTLVGPVTSYLLPSGYRTVIKMPGGTLLNGGPLDIVTRMILYFGSSPGGCWEPRTLNLAVAIGHQASDIIVAGAHVGVLAVPLAQAVASAGARVHALEPAQIMYDELLRNVALNGTSNLITERLAVADST</sequence>
<reference evidence="1" key="1">
    <citation type="submission" date="2018-05" db="EMBL/GenBank/DDBJ databases">
        <authorList>
            <person name="Lanie J.A."/>
            <person name="Ng W.-L."/>
            <person name="Kazmierczak K.M."/>
            <person name="Andrzejewski T.M."/>
            <person name="Davidsen T.M."/>
            <person name="Wayne K.J."/>
            <person name="Tettelin H."/>
            <person name="Glass J.I."/>
            <person name="Rusch D."/>
            <person name="Podicherti R."/>
            <person name="Tsui H.-C.T."/>
            <person name="Winkler M.E."/>
        </authorList>
    </citation>
    <scope>NUCLEOTIDE SEQUENCE</scope>
</reference>
<feature type="non-terminal residue" evidence="1">
    <location>
        <position position="188"/>
    </location>
</feature>
<name>A0A382UAH4_9ZZZZ</name>
<organism evidence="1">
    <name type="scientific">marine metagenome</name>
    <dbReference type="NCBI Taxonomy" id="408172"/>
    <lineage>
        <taxon>unclassified sequences</taxon>
        <taxon>metagenomes</taxon>
        <taxon>ecological metagenomes</taxon>
    </lineage>
</organism>
<evidence type="ECO:0000313" key="1">
    <source>
        <dbReference type="EMBL" id="SVD31253.1"/>
    </source>
</evidence>
<accession>A0A382UAH4</accession>
<proteinExistence type="predicted"/>
<dbReference type="InterPro" id="IPR029063">
    <property type="entry name" value="SAM-dependent_MTases_sf"/>
</dbReference>